<organism evidence="1 2">
    <name type="scientific">Jiella pelagia</name>
    <dbReference type="NCBI Taxonomy" id="2986949"/>
    <lineage>
        <taxon>Bacteria</taxon>
        <taxon>Pseudomonadati</taxon>
        <taxon>Pseudomonadota</taxon>
        <taxon>Alphaproteobacteria</taxon>
        <taxon>Hyphomicrobiales</taxon>
        <taxon>Aurantimonadaceae</taxon>
        <taxon>Jiella</taxon>
    </lineage>
</organism>
<accession>A0ABY7C0H8</accession>
<dbReference type="PANTHER" id="PTHR10285">
    <property type="entry name" value="URIDINE KINASE"/>
    <property type="match status" value="1"/>
</dbReference>
<dbReference type="GO" id="GO:0016301">
    <property type="term" value="F:kinase activity"/>
    <property type="evidence" value="ECO:0007669"/>
    <property type="project" value="UniProtKB-KW"/>
</dbReference>
<dbReference type="InterPro" id="IPR027417">
    <property type="entry name" value="P-loop_NTPase"/>
</dbReference>
<dbReference type="Proteomes" id="UP001164020">
    <property type="component" value="Chromosome"/>
</dbReference>
<sequence length="217" mass="23302">MADGETGQGAPGGTAADFAEAVRKLPGDRRRIVAVSGAPGSGKSTFADWLAEELCRDGEGSAAVLPMDGFHFDDLVLNARGHRARKGAPHTFDTGGLAATLARLSADDGCEVAVPVFDRAIEIARAGARIIGPQIRTVVIEGNYLLLDDPAWTPLRRFFDLTAMLDVPEETLRRRLTERWVGFGFSGEALEAKLSGNDLINMRIVLEKSVAPDMWIA</sequence>
<keyword evidence="2" id="KW-1185">Reference proteome</keyword>
<name>A0ABY7C0H8_9HYPH</name>
<dbReference type="Gene3D" id="3.40.50.300">
    <property type="entry name" value="P-loop containing nucleotide triphosphate hydrolases"/>
    <property type="match status" value="1"/>
</dbReference>
<reference evidence="1" key="1">
    <citation type="submission" date="2022-12" db="EMBL/GenBank/DDBJ databases">
        <title>Jiella pelagia sp. nov., isolated from phosphonate enriched culture of Northwest Pacific surface seawater.</title>
        <authorList>
            <person name="Shin D.Y."/>
            <person name="Hwang C.Y."/>
        </authorList>
    </citation>
    <scope>NUCLEOTIDE SEQUENCE</scope>
    <source>
        <strain evidence="1">HL-NP1</strain>
    </source>
</reference>
<gene>
    <name evidence="1" type="ORF">OH818_02265</name>
</gene>
<dbReference type="SUPFAM" id="SSF52540">
    <property type="entry name" value="P-loop containing nucleoside triphosphate hydrolases"/>
    <property type="match status" value="1"/>
</dbReference>
<keyword evidence="1" id="KW-0808">Transferase</keyword>
<dbReference type="RefSeq" id="WP_268881608.1">
    <property type="nucleotide sequence ID" value="NZ_CP114029.1"/>
</dbReference>
<evidence type="ECO:0000313" key="1">
    <source>
        <dbReference type="EMBL" id="WAP69167.1"/>
    </source>
</evidence>
<dbReference type="EMBL" id="CP114029">
    <property type="protein sequence ID" value="WAP69167.1"/>
    <property type="molecule type" value="Genomic_DNA"/>
</dbReference>
<proteinExistence type="predicted"/>
<evidence type="ECO:0000313" key="2">
    <source>
        <dbReference type="Proteomes" id="UP001164020"/>
    </source>
</evidence>
<protein>
    <submittedName>
        <fullName evidence="1">Nucleoside/nucleotide kinase family protein</fullName>
    </submittedName>
</protein>
<keyword evidence="1" id="KW-0418">Kinase</keyword>